<accession>A0ACB8ULH3</accession>
<protein>
    <submittedName>
        <fullName evidence="1">Uncharacterized protein</fullName>
    </submittedName>
</protein>
<organism evidence="1 2">
    <name type="scientific">Irpex rosettiformis</name>
    <dbReference type="NCBI Taxonomy" id="378272"/>
    <lineage>
        <taxon>Eukaryota</taxon>
        <taxon>Fungi</taxon>
        <taxon>Dikarya</taxon>
        <taxon>Basidiomycota</taxon>
        <taxon>Agaricomycotina</taxon>
        <taxon>Agaricomycetes</taxon>
        <taxon>Polyporales</taxon>
        <taxon>Irpicaceae</taxon>
        <taxon>Irpex</taxon>
    </lineage>
</organism>
<name>A0ACB8ULH3_9APHY</name>
<reference evidence="1" key="1">
    <citation type="journal article" date="2021" name="Environ. Microbiol.">
        <title>Gene family expansions and transcriptome signatures uncover fungal adaptations to wood decay.</title>
        <authorList>
            <person name="Hage H."/>
            <person name="Miyauchi S."/>
            <person name="Viragh M."/>
            <person name="Drula E."/>
            <person name="Min B."/>
            <person name="Chaduli D."/>
            <person name="Navarro D."/>
            <person name="Favel A."/>
            <person name="Norest M."/>
            <person name="Lesage-Meessen L."/>
            <person name="Balint B."/>
            <person name="Merenyi Z."/>
            <person name="de Eugenio L."/>
            <person name="Morin E."/>
            <person name="Martinez A.T."/>
            <person name="Baldrian P."/>
            <person name="Stursova M."/>
            <person name="Martinez M.J."/>
            <person name="Novotny C."/>
            <person name="Magnuson J.K."/>
            <person name="Spatafora J.W."/>
            <person name="Maurice S."/>
            <person name="Pangilinan J."/>
            <person name="Andreopoulos W."/>
            <person name="LaButti K."/>
            <person name="Hundley H."/>
            <person name="Na H."/>
            <person name="Kuo A."/>
            <person name="Barry K."/>
            <person name="Lipzen A."/>
            <person name="Henrissat B."/>
            <person name="Riley R."/>
            <person name="Ahrendt S."/>
            <person name="Nagy L.G."/>
            <person name="Grigoriev I.V."/>
            <person name="Martin F."/>
            <person name="Rosso M.N."/>
        </authorList>
    </citation>
    <scope>NUCLEOTIDE SEQUENCE</scope>
    <source>
        <strain evidence="1">CBS 384.51</strain>
    </source>
</reference>
<dbReference type="EMBL" id="MU274900">
    <property type="protein sequence ID" value="KAI0094982.1"/>
    <property type="molecule type" value="Genomic_DNA"/>
</dbReference>
<dbReference type="Proteomes" id="UP001055072">
    <property type="component" value="Unassembled WGS sequence"/>
</dbReference>
<evidence type="ECO:0000313" key="1">
    <source>
        <dbReference type="EMBL" id="KAI0094982.1"/>
    </source>
</evidence>
<sequence>MLWRASQVFRHFPPANLLRFRSRESVVIAPTWQSIRCGSAAIAVQVRAVTRQPSTSTYQDHKQQAQRASKLPSQTLQRCLVATLPQPEQELVDIVDRLYARRREGENLEKYVESPELLGHLRDRKKATELAALMVNTSVPHRALRVLILAHELGCKFTQSVYERIAYQLAQTRQWSEVPALVSLGQMQSGKTTIRLLNWRTRALVEVAQYRLLDNVLSDFEQAHIQPNRRTFNTLVSGHLRNHDLEKAQDCLEWMQDAGFPMDASTHALLTAGYRSFGPDQRVKERALAHIPKMKAKDGSMVVNSLLQVAVDTDDTAGIRRFVSFFDGPLGVAGREVDSELDFPHTVGVKSQLSNHGRKATRPGGDLYPDIVTFTILVNYGAKAKDYDFAMQMIQRMKSYGIEPDSYFVAALIRLHGFTGHFSVALDISATLCHDDTPLALRRLRQLGWQGDFYPDLKASPVRHSHHTVNALLKVALPTVGLKGLRIVSHFMYALGLKHNEYTVETFLGYLSRSSRIRPRDLLQILRALSKDIAPTLRQLNIVFSALIRQRRAQSLPSGWNSLAHQLRPIREDGQRHTPPAADDQQQTSSDSARSTTDKTGAAVSSSRLSYRELMMPILTSLDKRRVLPDGEMTKNRILFDGVVTGNIELAKSHFQLMLERGIHPTKYHYSALIESYCRAGEMGEAIRTLASARKAGFADDPVMYTLIINGYARLCQPLHAARMFRKMLAYRIRPDVAAVDALARAYYAAGHPRKARSILQWYWPFFGRLSPEIHHAPLKTIAKEFRALGQARQNPFADRDDERKSVARISSEWQWKESESRCGKGNQTRSLRGRVGRGVSLSSRGRMIYRMYLSESKPSR</sequence>
<evidence type="ECO:0000313" key="2">
    <source>
        <dbReference type="Proteomes" id="UP001055072"/>
    </source>
</evidence>
<comment type="caution">
    <text evidence="1">The sequence shown here is derived from an EMBL/GenBank/DDBJ whole genome shotgun (WGS) entry which is preliminary data.</text>
</comment>
<gene>
    <name evidence="1" type="ORF">BDY19DRAFT_879025</name>
</gene>
<keyword evidence="2" id="KW-1185">Reference proteome</keyword>
<proteinExistence type="predicted"/>